<dbReference type="EMBL" id="CAJOBA010078115">
    <property type="protein sequence ID" value="CAF4428147.1"/>
    <property type="molecule type" value="Genomic_DNA"/>
</dbReference>
<protein>
    <submittedName>
        <fullName evidence="1">Uncharacterized protein</fullName>
    </submittedName>
</protein>
<proteinExistence type="predicted"/>
<comment type="caution">
    <text evidence="1">The sequence shown here is derived from an EMBL/GenBank/DDBJ whole genome shotgun (WGS) entry which is preliminary data.</text>
</comment>
<organism evidence="1 3">
    <name type="scientific">Didymodactylos carnosus</name>
    <dbReference type="NCBI Taxonomy" id="1234261"/>
    <lineage>
        <taxon>Eukaryota</taxon>
        <taxon>Metazoa</taxon>
        <taxon>Spiralia</taxon>
        <taxon>Gnathifera</taxon>
        <taxon>Rotifera</taxon>
        <taxon>Eurotatoria</taxon>
        <taxon>Bdelloidea</taxon>
        <taxon>Philodinida</taxon>
        <taxon>Philodinidae</taxon>
        <taxon>Didymodactylos</taxon>
    </lineage>
</organism>
<dbReference type="EMBL" id="CAJNOK010053739">
    <property type="protein sequence ID" value="CAF1613043.1"/>
    <property type="molecule type" value="Genomic_DNA"/>
</dbReference>
<name>A0A8S2G3C3_9BILA</name>
<gene>
    <name evidence="1" type="ORF">OVA965_LOCUS42762</name>
    <name evidence="2" type="ORF">TMI583_LOCUS44766</name>
</gene>
<accession>A0A8S2G3C3</accession>
<dbReference type="Proteomes" id="UP000677228">
    <property type="component" value="Unassembled WGS sequence"/>
</dbReference>
<evidence type="ECO:0000313" key="1">
    <source>
        <dbReference type="EMBL" id="CAF1613043.1"/>
    </source>
</evidence>
<reference evidence="1" key="1">
    <citation type="submission" date="2021-02" db="EMBL/GenBank/DDBJ databases">
        <authorList>
            <person name="Nowell W R."/>
        </authorList>
    </citation>
    <scope>NUCLEOTIDE SEQUENCE</scope>
</reference>
<dbReference type="Proteomes" id="UP000682733">
    <property type="component" value="Unassembled WGS sequence"/>
</dbReference>
<sequence length="82" mass="9631">QILKLNELTQELHLLFPHPRGPQLKFAFSNRHDELLIPVMSVVAAPRGQPTKTGRRDQKYELSVHQMNDITYYDLYQLELDN</sequence>
<evidence type="ECO:0000313" key="2">
    <source>
        <dbReference type="EMBL" id="CAF4428147.1"/>
    </source>
</evidence>
<feature type="non-terminal residue" evidence="1">
    <location>
        <position position="1"/>
    </location>
</feature>
<dbReference type="AlphaFoldDB" id="A0A8S2G3C3"/>
<evidence type="ECO:0000313" key="3">
    <source>
        <dbReference type="Proteomes" id="UP000677228"/>
    </source>
</evidence>